<dbReference type="EMBL" id="JARKIE010000342">
    <property type="protein sequence ID" value="KAJ7652935.1"/>
    <property type="molecule type" value="Genomic_DNA"/>
</dbReference>
<sequence length="124" mass="13325">GSDPGTAQKVARLSRFTVPTPSACLLPSATFLLFYIIRAHPFYFQFKVLILFLSPSPSIPLFDSLSLRLSSPWTSHAHTRPALTPPPTPTPPCFDPPPTPTPTPTPALTRTLALLSPAIAPALL</sequence>
<evidence type="ECO:0000313" key="4">
    <source>
        <dbReference type="Proteomes" id="UP001221757"/>
    </source>
</evidence>
<dbReference type="AlphaFoldDB" id="A0AAD7CM50"/>
<evidence type="ECO:0000256" key="2">
    <source>
        <dbReference type="SAM" id="Phobius"/>
    </source>
</evidence>
<accession>A0AAD7CM50</accession>
<proteinExistence type="predicted"/>
<feature type="transmembrane region" description="Helical" evidence="2">
    <location>
        <begin position="20"/>
        <end position="37"/>
    </location>
</feature>
<keyword evidence="4" id="KW-1185">Reference proteome</keyword>
<organism evidence="3 4">
    <name type="scientific">Mycena rosella</name>
    <name type="common">Pink bonnet</name>
    <name type="synonym">Agaricus rosellus</name>
    <dbReference type="NCBI Taxonomy" id="1033263"/>
    <lineage>
        <taxon>Eukaryota</taxon>
        <taxon>Fungi</taxon>
        <taxon>Dikarya</taxon>
        <taxon>Basidiomycota</taxon>
        <taxon>Agaricomycotina</taxon>
        <taxon>Agaricomycetes</taxon>
        <taxon>Agaricomycetidae</taxon>
        <taxon>Agaricales</taxon>
        <taxon>Marasmiineae</taxon>
        <taxon>Mycenaceae</taxon>
        <taxon>Mycena</taxon>
    </lineage>
</organism>
<gene>
    <name evidence="3" type="ORF">B0H17DRAFT_1214856</name>
</gene>
<keyword evidence="2" id="KW-0472">Membrane</keyword>
<feature type="compositionally biased region" description="Pro residues" evidence="1">
    <location>
        <begin position="83"/>
        <end position="102"/>
    </location>
</feature>
<keyword evidence="2" id="KW-1133">Transmembrane helix</keyword>
<feature type="non-terminal residue" evidence="3">
    <location>
        <position position="124"/>
    </location>
</feature>
<comment type="caution">
    <text evidence="3">The sequence shown here is derived from an EMBL/GenBank/DDBJ whole genome shotgun (WGS) entry which is preliminary data.</text>
</comment>
<dbReference type="Proteomes" id="UP001221757">
    <property type="component" value="Unassembled WGS sequence"/>
</dbReference>
<evidence type="ECO:0000313" key="3">
    <source>
        <dbReference type="EMBL" id="KAJ7652935.1"/>
    </source>
</evidence>
<name>A0AAD7CM50_MYCRO</name>
<evidence type="ECO:0000256" key="1">
    <source>
        <dbReference type="SAM" id="MobiDB-lite"/>
    </source>
</evidence>
<keyword evidence="2" id="KW-0812">Transmembrane</keyword>
<feature type="region of interest" description="Disordered" evidence="1">
    <location>
        <begin position="75"/>
        <end position="102"/>
    </location>
</feature>
<reference evidence="3" key="1">
    <citation type="submission" date="2023-03" db="EMBL/GenBank/DDBJ databases">
        <title>Massive genome expansion in bonnet fungi (Mycena s.s.) driven by repeated elements and novel gene families across ecological guilds.</title>
        <authorList>
            <consortium name="Lawrence Berkeley National Laboratory"/>
            <person name="Harder C.B."/>
            <person name="Miyauchi S."/>
            <person name="Viragh M."/>
            <person name="Kuo A."/>
            <person name="Thoen E."/>
            <person name="Andreopoulos B."/>
            <person name="Lu D."/>
            <person name="Skrede I."/>
            <person name="Drula E."/>
            <person name="Henrissat B."/>
            <person name="Morin E."/>
            <person name="Kohler A."/>
            <person name="Barry K."/>
            <person name="LaButti K."/>
            <person name="Morin E."/>
            <person name="Salamov A."/>
            <person name="Lipzen A."/>
            <person name="Mereny Z."/>
            <person name="Hegedus B."/>
            <person name="Baldrian P."/>
            <person name="Stursova M."/>
            <person name="Weitz H."/>
            <person name="Taylor A."/>
            <person name="Grigoriev I.V."/>
            <person name="Nagy L.G."/>
            <person name="Martin F."/>
            <person name="Kauserud H."/>
        </authorList>
    </citation>
    <scope>NUCLEOTIDE SEQUENCE</scope>
    <source>
        <strain evidence="3">CBHHK067</strain>
    </source>
</reference>
<protein>
    <submittedName>
        <fullName evidence="3">Uncharacterized protein</fullName>
    </submittedName>
</protein>